<evidence type="ECO:0000313" key="2">
    <source>
        <dbReference type="Proteomes" id="UP000015620"/>
    </source>
</evidence>
<name>S5ZXJ3_9SPIR</name>
<dbReference type="STRING" id="1291379.TPE_2763"/>
<dbReference type="PATRIC" id="fig|1291379.3.peg.2737"/>
<dbReference type="HOGENOM" id="CLU_3334286_0_0_12"/>
<protein>
    <submittedName>
        <fullName evidence="1">Uncharacterized protein</fullName>
    </submittedName>
</protein>
<keyword evidence="2" id="KW-1185">Reference proteome</keyword>
<organism evidence="1 2">
    <name type="scientific">Treponema pedis str. T A4</name>
    <dbReference type="NCBI Taxonomy" id="1291379"/>
    <lineage>
        <taxon>Bacteria</taxon>
        <taxon>Pseudomonadati</taxon>
        <taxon>Spirochaetota</taxon>
        <taxon>Spirochaetia</taxon>
        <taxon>Spirochaetales</taxon>
        <taxon>Treponemataceae</taxon>
        <taxon>Treponema</taxon>
    </lineage>
</organism>
<gene>
    <name evidence="1" type="ORF">TPE_2763</name>
</gene>
<dbReference type="Proteomes" id="UP000015620">
    <property type="component" value="Chromosome"/>
</dbReference>
<proteinExistence type="predicted"/>
<reference evidence="1 2" key="1">
    <citation type="journal article" date="2013" name="PLoS ONE">
        <title>Genome-Wide Relatedness of Treponema pedis, from Gingiva and Necrotic Skin Lesions of Pigs, with the Human Oral Pathogen Treponema denticola.</title>
        <authorList>
            <person name="Svartstrom O."/>
            <person name="Mushtaq M."/>
            <person name="Pringle M."/>
            <person name="Segerman B."/>
        </authorList>
    </citation>
    <scope>NUCLEOTIDE SEQUENCE [LARGE SCALE GENOMIC DNA]</scope>
    <source>
        <strain evidence="1">T A4</strain>
    </source>
</reference>
<dbReference type="KEGG" id="tped:TPE_2763"/>
<dbReference type="EMBL" id="CP004120">
    <property type="protein sequence ID" value="AGT45235.1"/>
    <property type="molecule type" value="Genomic_DNA"/>
</dbReference>
<dbReference type="AlphaFoldDB" id="S5ZXJ3"/>
<evidence type="ECO:0000313" key="1">
    <source>
        <dbReference type="EMBL" id="AGT45235.1"/>
    </source>
</evidence>
<sequence length="38" mass="4479">MIDDFIGVRELRKKSLAEGIKNNNSIYNMYYAVLDKKK</sequence>
<accession>S5ZXJ3</accession>